<dbReference type="AlphaFoldDB" id="A0A7J6NKV4"/>
<dbReference type="PANTHER" id="PTHR13016">
    <property type="entry name" value="AMMECR1 HOMOLOG"/>
    <property type="match status" value="1"/>
</dbReference>
<feature type="region of interest" description="Disordered" evidence="1">
    <location>
        <begin position="1"/>
        <end position="23"/>
    </location>
</feature>
<evidence type="ECO:0000313" key="3">
    <source>
        <dbReference type="EMBL" id="KAF4684478.1"/>
    </source>
</evidence>
<dbReference type="InterPro" id="IPR023473">
    <property type="entry name" value="AMMECR1"/>
</dbReference>
<dbReference type="Pfam" id="PF01871">
    <property type="entry name" value="AMMECR1"/>
    <property type="match status" value="1"/>
</dbReference>
<dbReference type="EMBL" id="JABANP010000310">
    <property type="protein sequence ID" value="KAF4684478.1"/>
    <property type="molecule type" value="Genomic_DNA"/>
</dbReference>
<accession>A0A7J6NKV4</accession>
<evidence type="ECO:0000313" key="4">
    <source>
        <dbReference type="Proteomes" id="UP000541610"/>
    </source>
</evidence>
<dbReference type="InterPro" id="IPR002733">
    <property type="entry name" value="AMMECR1_domain"/>
</dbReference>
<feature type="compositionally biased region" description="Polar residues" evidence="1">
    <location>
        <begin position="1"/>
        <end position="16"/>
    </location>
</feature>
<dbReference type="Proteomes" id="UP000541610">
    <property type="component" value="Unassembled WGS sequence"/>
</dbReference>
<feature type="domain" description="AMMECR1" evidence="2">
    <location>
        <begin position="25"/>
        <end position="248"/>
    </location>
</feature>
<dbReference type="InterPro" id="IPR027485">
    <property type="entry name" value="AMMECR1_N"/>
</dbReference>
<dbReference type="PANTHER" id="PTHR13016:SF0">
    <property type="entry name" value="AMME SYNDROME CANDIDATE GENE 1 PROTEIN"/>
    <property type="match status" value="1"/>
</dbReference>
<dbReference type="NCBIfam" id="TIGR00296">
    <property type="entry name" value="TIGR00296 family protein"/>
    <property type="match status" value="1"/>
</dbReference>
<dbReference type="Gene3D" id="3.30.700.20">
    <property type="entry name" value="Hypothetical protein ph0010, domain 1"/>
    <property type="match status" value="1"/>
</dbReference>
<sequence>MDALSSTHRTPETNGPLNVDLSEDGSLEPIRSSADLCAYCFDVLRAYYKLESRFRMNKNIEADLSDMPENLHPEVMTDGIFVTWDKRSPSTKSHKSEKGDYHTLRGCIGFLLPIKLGQLKRYAIVSSQEDRRFRPISRSELKDLMCTVSVLHSFEDLGSDIYNWSPEGTHGIIVKYTIPGESRARSATFLPNVMPEQHWDQVQAVKRAIMKAGGSSRDAQHPEALHTTVQRYQSSKFSLTFEEYAQMRGIATFDQ</sequence>
<gene>
    <name evidence="3" type="primary">AMMECR1_2</name>
    <name evidence="3" type="ORF">FOZ60_007820</name>
</gene>
<dbReference type="InterPro" id="IPR036071">
    <property type="entry name" value="AMMECR1_dom_sf"/>
</dbReference>
<protein>
    <submittedName>
        <fullName evidence="3">AMME syndrome candidate protein 1 protein</fullName>
    </submittedName>
</protein>
<dbReference type="SUPFAM" id="SSF143447">
    <property type="entry name" value="AMMECR1-like"/>
    <property type="match status" value="1"/>
</dbReference>
<comment type="caution">
    <text evidence="3">The sequence shown here is derived from an EMBL/GenBank/DDBJ whole genome shotgun (WGS) entry which is preliminary data.</text>
</comment>
<dbReference type="PROSITE" id="PS51112">
    <property type="entry name" value="AMMECR1"/>
    <property type="match status" value="1"/>
</dbReference>
<organism evidence="3 4">
    <name type="scientific">Perkinsus olseni</name>
    <name type="common">Perkinsus atlanticus</name>
    <dbReference type="NCBI Taxonomy" id="32597"/>
    <lineage>
        <taxon>Eukaryota</taxon>
        <taxon>Sar</taxon>
        <taxon>Alveolata</taxon>
        <taxon>Perkinsozoa</taxon>
        <taxon>Perkinsea</taxon>
        <taxon>Perkinsida</taxon>
        <taxon>Perkinsidae</taxon>
        <taxon>Perkinsus</taxon>
    </lineage>
</organism>
<evidence type="ECO:0000256" key="1">
    <source>
        <dbReference type="SAM" id="MobiDB-lite"/>
    </source>
</evidence>
<dbReference type="OrthoDB" id="24630at2759"/>
<name>A0A7J6NKV4_PEROL</name>
<proteinExistence type="predicted"/>
<reference evidence="3 4" key="1">
    <citation type="submission" date="2020-04" db="EMBL/GenBank/DDBJ databases">
        <title>Perkinsus olseni comparative genomics.</title>
        <authorList>
            <person name="Bogema D.R."/>
        </authorList>
    </citation>
    <scope>NUCLEOTIDE SEQUENCE [LARGE SCALE GENOMIC DNA]</scope>
    <source>
        <strain evidence="3">00978-12</strain>
    </source>
</reference>
<evidence type="ECO:0000259" key="2">
    <source>
        <dbReference type="PROSITE" id="PS51112"/>
    </source>
</evidence>